<evidence type="ECO:0000313" key="2">
    <source>
        <dbReference type="EMBL" id="KAK3899240.1"/>
    </source>
</evidence>
<dbReference type="Proteomes" id="UP001303889">
    <property type="component" value="Unassembled WGS sequence"/>
</dbReference>
<accession>A0AAN6RQH7</accession>
<feature type="compositionally biased region" description="Gly residues" evidence="1">
    <location>
        <begin position="453"/>
        <end position="466"/>
    </location>
</feature>
<reference evidence="2" key="2">
    <citation type="submission" date="2023-05" db="EMBL/GenBank/DDBJ databases">
        <authorList>
            <consortium name="Lawrence Berkeley National Laboratory"/>
            <person name="Steindorff A."/>
            <person name="Hensen N."/>
            <person name="Bonometti L."/>
            <person name="Westerberg I."/>
            <person name="Brannstrom I.O."/>
            <person name="Guillou S."/>
            <person name="Cros-Aarteil S."/>
            <person name="Calhoun S."/>
            <person name="Haridas S."/>
            <person name="Kuo A."/>
            <person name="Mondo S."/>
            <person name="Pangilinan J."/>
            <person name="Riley R."/>
            <person name="Labutti K."/>
            <person name="Andreopoulos B."/>
            <person name="Lipzen A."/>
            <person name="Chen C."/>
            <person name="Yanf M."/>
            <person name="Daum C."/>
            <person name="Ng V."/>
            <person name="Clum A."/>
            <person name="Ohm R."/>
            <person name="Martin F."/>
            <person name="Silar P."/>
            <person name="Natvig D."/>
            <person name="Lalanne C."/>
            <person name="Gautier V."/>
            <person name="Ament-Velasquez S.L."/>
            <person name="Kruys A."/>
            <person name="Hutchinson M.I."/>
            <person name="Powell A.J."/>
            <person name="Barry K."/>
            <person name="Miller A.N."/>
            <person name="Grigoriev I.V."/>
            <person name="Debuchy R."/>
            <person name="Gladieux P."/>
            <person name="Thoren M.H."/>
            <person name="Johannesson H."/>
        </authorList>
    </citation>
    <scope>NUCLEOTIDE SEQUENCE</scope>
    <source>
        <strain evidence="2">CBS 103.79</strain>
    </source>
</reference>
<organism evidence="2 3">
    <name type="scientific">Staphylotrichum tortipilum</name>
    <dbReference type="NCBI Taxonomy" id="2831512"/>
    <lineage>
        <taxon>Eukaryota</taxon>
        <taxon>Fungi</taxon>
        <taxon>Dikarya</taxon>
        <taxon>Ascomycota</taxon>
        <taxon>Pezizomycotina</taxon>
        <taxon>Sordariomycetes</taxon>
        <taxon>Sordariomycetidae</taxon>
        <taxon>Sordariales</taxon>
        <taxon>Chaetomiaceae</taxon>
        <taxon>Staphylotrichum</taxon>
    </lineage>
</organism>
<keyword evidence="3" id="KW-1185">Reference proteome</keyword>
<dbReference type="AlphaFoldDB" id="A0AAN6RQH7"/>
<proteinExistence type="predicted"/>
<gene>
    <name evidence="2" type="ORF">C8A05DRAFT_18292</name>
</gene>
<evidence type="ECO:0000313" key="3">
    <source>
        <dbReference type="Proteomes" id="UP001303889"/>
    </source>
</evidence>
<name>A0AAN6RQH7_9PEZI</name>
<comment type="caution">
    <text evidence="2">The sequence shown here is derived from an EMBL/GenBank/DDBJ whole genome shotgun (WGS) entry which is preliminary data.</text>
</comment>
<feature type="region of interest" description="Disordered" evidence="1">
    <location>
        <begin position="444"/>
        <end position="466"/>
    </location>
</feature>
<reference evidence="2" key="1">
    <citation type="journal article" date="2023" name="Mol. Phylogenet. Evol.">
        <title>Genome-scale phylogeny and comparative genomics of the fungal order Sordariales.</title>
        <authorList>
            <person name="Hensen N."/>
            <person name="Bonometti L."/>
            <person name="Westerberg I."/>
            <person name="Brannstrom I.O."/>
            <person name="Guillou S."/>
            <person name="Cros-Aarteil S."/>
            <person name="Calhoun S."/>
            <person name="Haridas S."/>
            <person name="Kuo A."/>
            <person name="Mondo S."/>
            <person name="Pangilinan J."/>
            <person name="Riley R."/>
            <person name="LaButti K."/>
            <person name="Andreopoulos B."/>
            <person name="Lipzen A."/>
            <person name="Chen C."/>
            <person name="Yan M."/>
            <person name="Daum C."/>
            <person name="Ng V."/>
            <person name="Clum A."/>
            <person name="Steindorff A."/>
            <person name="Ohm R.A."/>
            <person name="Martin F."/>
            <person name="Silar P."/>
            <person name="Natvig D.O."/>
            <person name="Lalanne C."/>
            <person name="Gautier V."/>
            <person name="Ament-Velasquez S.L."/>
            <person name="Kruys A."/>
            <person name="Hutchinson M.I."/>
            <person name="Powell A.J."/>
            <person name="Barry K."/>
            <person name="Miller A.N."/>
            <person name="Grigoriev I.V."/>
            <person name="Debuchy R."/>
            <person name="Gladieux P."/>
            <person name="Hiltunen Thoren M."/>
            <person name="Johannesson H."/>
        </authorList>
    </citation>
    <scope>NUCLEOTIDE SEQUENCE</scope>
    <source>
        <strain evidence="2">CBS 103.79</strain>
    </source>
</reference>
<dbReference type="EMBL" id="MU855813">
    <property type="protein sequence ID" value="KAK3899240.1"/>
    <property type="molecule type" value="Genomic_DNA"/>
</dbReference>
<sequence length="532" mass="57834">MDGTTDAPDGADPADPPAPAAFDGLDILDIVPDGDLLLDVTFDTSASTLRAARKVTKPRPGQKTTAPVLKPRTRLGYRVRLASLRDNSAYFARLLSDTRFAEARAIEARLQELSLAGVAPSSAPAVSLPVVQIHEDDDATRSAFQSASFADLLRILHRVQPTAPSSPKGAVTLHALAVLAVLADRFDCTPIVSRYVTALKFKWPATQTRPASRDDGGPALSRAAEESLRQKILVAWLLDQPPRLLAATRELVMYGSRRWSLVGSEEDGGDEGEVVAAWWDLPDEIEAELHYRRGRVLETLASVQRHFLRLYVGRERQCKMGYDSSASCDSFHLGEMVRFFASRDLLSLEADFAASFSPTPYPFSEEGTGTGGSLTRDYATTDLAHLLAVLRQCPAYQLDRHHTGCGLRPRLLPVLDFVQAMLAAGAVAVSRQAWKADRRGASWLSSSSSSAMGNGGGVGGDTGGTKGDGGKRVFKFTRGLATDQRLRYEGAMAADRMARELFTADEWDWTAEDREDSRGVEFGRTAFVGFGR</sequence>
<protein>
    <submittedName>
        <fullName evidence="2">Uncharacterized protein</fullName>
    </submittedName>
</protein>
<evidence type="ECO:0000256" key="1">
    <source>
        <dbReference type="SAM" id="MobiDB-lite"/>
    </source>
</evidence>